<name>A0A1B3B9I2_9GAMM</name>
<dbReference type="EMBL" id="CP012418">
    <property type="protein sequence ID" value="AOE49451.1"/>
    <property type="molecule type" value="Genomic_DNA"/>
</dbReference>
<reference evidence="4" key="1">
    <citation type="submission" date="2015-08" db="EMBL/GenBank/DDBJ databases">
        <authorList>
            <person name="Kim K.M."/>
        </authorList>
    </citation>
    <scope>NUCLEOTIDE SEQUENCE [LARGE SCALE GENOMIC DNA]</scope>
    <source>
        <strain evidence="4">KCTC 23892</strain>
    </source>
</reference>
<keyword evidence="1" id="KW-0812">Transmembrane</keyword>
<feature type="transmembrane region" description="Helical" evidence="1">
    <location>
        <begin position="45"/>
        <end position="66"/>
    </location>
</feature>
<proteinExistence type="predicted"/>
<dbReference type="KEGG" id="ksd:KS2013_727"/>
<dbReference type="SUPFAM" id="SSF81324">
    <property type="entry name" value="Voltage-gated potassium channels"/>
    <property type="match status" value="1"/>
</dbReference>
<dbReference type="Proteomes" id="UP000094147">
    <property type="component" value="Chromosome"/>
</dbReference>
<keyword evidence="1" id="KW-0472">Membrane</keyword>
<feature type="transmembrane region" description="Helical" evidence="1">
    <location>
        <begin position="111"/>
        <end position="135"/>
    </location>
</feature>
<evidence type="ECO:0000313" key="4">
    <source>
        <dbReference type="Proteomes" id="UP000094147"/>
    </source>
</evidence>
<accession>A0A1B3B9I2</accession>
<keyword evidence="1" id="KW-1133">Transmembrane helix</keyword>
<feature type="domain" description="Potassium channel" evidence="2">
    <location>
        <begin position="54"/>
        <end position="135"/>
    </location>
</feature>
<dbReference type="Gene3D" id="1.10.287.70">
    <property type="match status" value="1"/>
</dbReference>
<dbReference type="STRING" id="1144748.KS2013_727"/>
<protein>
    <submittedName>
        <fullName evidence="3">Ion transport 2 domain protein</fullName>
    </submittedName>
</protein>
<dbReference type="RefSeq" id="WP_068989899.1">
    <property type="nucleotide sequence ID" value="NZ_CP012418.1"/>
</dbReference>
<keyword evidence="4" id="KW-1185">Reference proteome</keyword>
<sequence>MWFILFASLLIISLCVMIHYEMLYRLSRLNILLNIPGRYRVTASVLVALVAHTVETWLFGIGYYLITEHSSVNHLVNESGEIITGFFNCLYFSFATYTSLGYGDIVPLGPIQFMAGTEALVGLVFIAWSASFLYIEMQKHWKNIK</sequence>
<gene>
    <name evidence="3" type="ORF">KS2013_727</name>
</gene>
<evidence type="ECO:0000313" key="3">
    <source>
        <dbReference type="EMBL" id="AOE49451.1"/>
    </source>
</evidence>
<organism evidence="3 4">
    <name type="scientific">Kangiella sediminilitoris</name>
    <dbReference type="NCBI Taxonomy" id="1144748"/>
    <lineage>
        <taxon>Bacteria</taxon>
        <taxon>Pseudomonadati</taxon>
        <taxon>Pseudomonadota</taxon>
        <taxon>Gammaproteobacteria</taxon>
        <taxon>Kangiellales</taxon>
        <taxon>Kangiellaceae</taxon>
        <taxon>Kangiella</taxon>
    </lineage>
</organism>
<evidence type="ECO:0000259" key="2">
    <source>
        <dbReference type="Pfam" id="PF07885"/>
    </source>
</evidence>
<dbReference type="Pfam" id="PF07885">
    <property type="entry name" value="Ion_trans_2"/>
    <property type="match status" value="1"/>
</dbReference>
<feature type="transmembrane region" description="Helical" evidence="1">
    <location>
        <begin position="6"/>
        <end position="24"/>
    </location>
</feature>
<dbReference type="InterPro" id="IPR013099">
    <property type="entry name" value="K_chnl_dom"/>
</dbReference>
<dbReference type="AlphaFoldDB" id="A0A1B3B9I2"/>
<dbReference type="OrthoDB" id="9813518at2"/>
<evidence type="ECO:0000256" key="1">
    <source>
        <dbReference type="SAM" id="Phobius"/>
    </source>
</evidence>